<dbReference type="EMBL" id="JYON01000004">
    <property type="protein sequence ID" value="KJH72672.1"/>
    <property type="molecule type" value="Genomic_DNA"/>
</dbReference>
<reference evidence="1 2" key="1">
    <citation type="submission" date="2015-02" db="EMBL/GenBank/DDBJ databases">
        <title>Draft genome of a novel marine cyanobacterium (Chroococcales) isolated from South Atlantic Ocean.</title>
        <authorList>
            <person name="Rigonato J."/>
            <person name="Alvarenga D.O."/>
            <person name="Branco L.H."/>
            <person name="Varani A.M."/>
            <person name="Brandini F.P."/>
            <person name="Fiore M.F."/>
        </authorList>
    </citation>
    <scope>NUCLEOTIDE SEQUENCE [LARGE SCALE GENOMIC DNA]</scope>
    <source>
        <strain evidence="1 2">CENA595</strain>
    </source>
</reference>
<evidence type="ECO:0000313" key="2">
    <source>
        <dbReference type="Proteomes" id="UP000032452"/>
    </source>
</evidence>
<dbReference type="AlphaFoldDB" id="A0A0D8ZWB5"/>
<keyword evidence="2" id="KW-1185">Reference proteome</keyword>
<evidence type="ECO:0000313" key="1">
    <source>
        <dbReference type="EMBL" id="KJH72672.1"/>
    </source>
</evidence>
<dbReference type="Proteomes" id="UP000032452">
    <property type="component" value="Unassembled WGS sequence"/>
</dbReference>
<sequence>MRSLVLLLIVVLPGISATSLSTYYLMPEWVALEASFQADNRVAKSPSPTLQDLFVAQVAENRHRINCFAQGVGVLLGGTIPAIGIHGICTQPSRKQSNSGGTVL</sequence>
<gene>
    <name evidence="1" type="ORF">UH38_06035</name>
</gene>
<comment type="caution">
    <text evidence="1">The sequence shown here is derived from an EMBL/GenBank/DDBJ whole genome shotgun (WGS) entry which is preliminary data.</text>
</comment>
<dbReference type="STRING" id="1618023.UH38_06035"/>
<dbReference type="RefSeq" id="WP_045053732.1">
    <property type="nucleotide sequence ID" value="NZ_CAWMDP010000026.1"/>
</dbReference>
<proteinExistence type="predicted"/>
<dbReference type="OrthoDB" id="466034at2"/>
<accession>A0A0D8ZWB5</accession>
<organism evidence="1 2">
    <name type="scientific">Aliterella atlantica CENA595</name>
    <dbReference type="NCBI Taxonomy" id="1618023"/>
    <lineage>
        <taxon>Bacteria</taxon>
        <taxon>Bacillati</taxon>
        <taxon>Cyanobacteriota</taxon>
        <taxon>Cyanophyceae</taxon>
        <taxon>Chroococcidiopsidales</taxon>
        <taxon>Aliterellaceae</taxon>
        <taxon>Aliterella</taxon>
    </lineage>
</organism>
<protein>
    <submittedName>
        <fullName evidence="1">Uncharacterized protein</fullName>
    </submittedName>
</protein>
<name>A0A0D8ZWB5_9CYAN</name>